<dbReference type="Pfam" id="PF24279">
    <property type="entry name" value="HVO_2525_N"/>
    <property type="match status" value="1"/>
</dbReference>
<dbReference type="InterPro" id="IPR056486">
    <property type="entry name" value="HVO_2525_N"/>
</dbReference>
<comment type="caution">
    <text evidence="5">The sequence shown here is derived from an EMBL/GenBank/DDBJ whole genome shotgun (WGS) entry which is preliminary data.</text>
</comment>
<evidence type="ECO:0000259" key="4">
    <source>
        <dbReference type="Pfam" id="PF24279"/>
    </source>
</evidence>
<dbReference type="Proteomes" id="UP000011560">
    <property type="component" value="Unassembled WGS sequence"/>
</dbReference>
<dbReference type="EMBL" id="AOIQ01000008">
    <property type="protein sequence ID" value="ELZ12593.1"/>
    <property type="molecule type" value="Genomic_DNA"/>
</dbReference>
<sequence length="246" mass="26738">MIGLSLSVRQCDCPLSAASGAHDVAFVTPHWHYDHGTGRLEMRVLAEGASRTDVERGLSVVRDHEAVLSFDLLAKEGPAARARVTMGTTDVMGTLRENDGYLTGPFENAGGSERWTIGFDDERAAESTLAELDEQPDEYEIRERTRLDPATALENLRAESVGTTVLSGARRLTSTERETIHRAVDAGYYDVPRGVTLGDLAVEFDISDAAVSKTLRRAERKLLAPTVAELASVADRGRPAGPESEW</sequence>
<dbReference type="PATRIC" id="fig|1227490.4.peg.874"/>
<protein>
    <submittedName>
        <fullName evidence="5">Bacterio-opsin activator HTH domain-containing protein</fullName>
    </submittedName>
</protein>
<keyword evidence="1" id="KW-0805">Transcription regulation</keyword>
<feature type="domain" description="HTH bat-type" evidence="3">
    <location>
        <begin position="172"/>
        <end position="223"/>
    </location>
</feature>
<keyword evidence="6" id="KW-1185">Reference proteome</keyword>
<evidence type="ECO:0000313" key="6">
    <source>
        <dbReference type="Proteomes" id="UP000011560"/>
    </source>
</evidence>
<evidence type="ECO:0000256" key="1">
    <source>
        <dbReference type="ARBA" id="ARBA00023015"/>
    </source>
</evidence>
<proteinExistence type="predicted"/>
<keyword evidence="2" id="KW-0804">Transcription</keyword>
<reference evidence="5 6" key="1">
    <citation type="journal article" date="2014" name="PLoS Genet.">
        <title>Phylogenetically driven sequencing of extremely halophilic archaea reveals strategies for static and dynamic osmo-response.</title>
        <authorList>
            <person name="Becker E.A."/>
            <person name="Seitzer P.M."/>
            <person name="Tritt A."/>
            <person name="Larsen D."/>
            <person name="Krusor M."/>
            <person name="Yao A.I."/>
            <person name="Wu D."/>
            <person name="Madern D."/>
            <person name="Eisen J.A."/>
            <person name="Darling A.E."/>
            <person name="Facciotti M.T."/>
        </authorList>
    </citation>
    <scope>NUCLEOTIDE SEQUENCE [LARGE SCALE GENOMIC DNA]</scope>
    <source>
        <strain evidence="5 6">JCM 14624</strain>
    </source>
</reference>
<dbReference type="STRING" id="1227490.C479_04332"/>
<dbReference type="RefSeq" id="WP_007698374.1">
    <property type="nucleotide sequence ID" value="NZ_AOIQ01000008.1"/>
</dbReference>
<dbReference type="PANTHER" id="PTHR34236:SF1">
    <property type="entry name" value="DIMETHYL SULFOXIDE REDUCTASE TRANSCRIPTIONAL ACTIVATOR"/>
    <property type="match status" value="1"/>
</dbReference>
<evidence type="ECO:0000313" key="5">
    <source>
        <dbReference type="EMBL" id="ELZ12593.1"/>
    </source>
</evidence>
<accession>M0BQG7</accession>
<organism evidence="5 6">
    <name type="scientific">Halovivax asiaticus JCM 14624</name>
    <dbReference type="NCBI Taxonomy" id="1227490"/>
    <lineage>
        <taxon>Archaea</taxon>
        <taxon>Methanobacteriati</taxon>
        <taxon>Methanobacteriota</taxon>
        <taxon>Stenosarchaea group</taxon>
        <taxon>Halobacteria</taxon>
        <taxon>Halobacteriales</taxon>
        <taxon>Natrialbaceae</taxon>
        <taxon>Halovivax</taxon>
    </lineage>
</organism>
<gene>
    <name evidence="5" type="ORF">C479_04332</name>
</gene>
<evidence type="ECO:0000259" key="3">
    <source>
        <dbReference type="Pfam" id="PF04967"/>
    </source>
</evidence>
<feature type="domain" description="HVO-2525 N-terminal" evidence="4">
    <location>
        <begin position="4"/>
        <end position="136"/>
    </location>
</feature>
<dbReference type="Pfam" id="PF04967">
    <property type="entry name" value="HTH_10"/>
    <property type="match status" value="1"/>
</dbReference>
<dbReference type="OrthoDB" id="194721at2157"/>
<dbReference type="InterPro" id="IPR007050">
    <property type="entry name" value="HTH_bacterioopsin"/>
</dbReference>
<name>M0BQG7_9EURY</name>
<dbReference type="AlphaFoldDB" id="M0BQG7"/>
<dbReference type="PANTHER" id="PTHR34236">
    <property type="entry name" value="DIMETHYL SULFOXIDE REDUCTASE TRANSCRIPTIONAL ACTIVATOR"/>
    <property type="match status" value="1"/>
</dbReference>
<evidence type="ECO:0000256" key="2">
    <source>
        <dbReference type="ARBA" id="ARBA00023163"/>
    </source>
</evidence>